<keyword evidence="5" id="KW-1185">Reference proteome</keyword>
<comment type="caution">
    <text evidence="4">The sequence shown here is derived from an EMBL/GenBank/DDBJ whole genome shotgun (WGS) entry which is preliminary data.</text>
</comment>
<proteinExistence type="predicted"/>
<dbReference type="InterPro" id="IPR036179">
    <property type="entry name" value="Ig-like_dom_sf"/>
</dbReference>
<dbReference type="PANTHER" id="PTHR10075:SF100">
    <property type="entry name" value="FASCICLIN-2"/>
    <property type="match status" value="1"/>
</dbReference>
<dbReference type="SMART" id="SM00409">
    <property type="entry name" value="IG"/>
    <property type="match status" value="2"/>
</dbReference>
<sequence>KFSGNTDQNTPVFHHLNPPIKTQYVGFRPLEWNGHISMRVEIYGCQVPPMFVSIPTSIAVEENQNVTFTCLARGLPLPTITWSKVGESLPVEAVITEQGSLLLLEVWPEDSGNYSCTASNLAGEITSPAVELVVHLTLMFTILPPLGPISIYAGDSLTLPCTADSDLVPTMGWHMQYSQGVEIFPNNTLFIAFAEVSHEGLYVCTANNSFRALEKNVILYVYALPSCRDIKNRQLLASKRFPMDTSGYYVIDPDGGGTGEERFKVFCNMTMYNDNSVTVISHDSENSTLVDGYEARGSYSRIVTYTGVNPTQIANLVRISKNCFQFIKFECYKVELFGRDMAWWVSRDGEKMNYWGGARPASGKCACGMDGSCVDQYNCNCDSERPEWLEDSGFLSDKSTLPVSEMRFGDTGGSKEKGYHTLGKFMCVGDSILT</sequence>
<dbReference type="InterPro" id="IPR036056">
    <property type="entry name" value="Fibrinogen-like_C"/>
</dbReference>
<dbReference type="Gene3D" id="2.60.120.1000">
    <property type="match status" value="1"/>
</dbReference>
<dbReference type="Gene3D" id="2.60.120.260">
    <property type="entry name" value="Galactose-binding domain-like"/>
    <property type="match status" value="1"/>
</dbReference>
<evidence type="ECO:0000259" key="3">
    <source>
        <dbReference type="PROSITE" id="PS50835"/>
    </source>
</evidence>
<evidence type="ECO:0000313" key="4">
    <source>
        <dbReference type="EMBL" id="CAH3013758.1"/>
    </source>
</evidence>
<dbReference type="InterPro" id="IPR013783">
    <property type="entry name" value="Ig-like_fold"/>
</dbReference>
<feature type="domain" description="Ig-like" evidence="3">
    <location>
        <begin position="144"/>
        <end position="218"/>
    </location>
</feature>
<dbReference type="Pfam" id="PF13927">
    <property type="entry name" value="Ig_3"/>
    <property type="match status" value="1"/>
</dbReference>
<dbReference type="SMART" id="SM00408">
    <property type="entry name" value="IGc2"/>
    <property type="match status" value="2"/>
</dbReference>
<dbReference type="InterPro" id="IPR008979">
    <property type="entry name" value="Galactose-bd-like_sf"/>
</dbReference>
<dbReference type="InterPro" id="IPR000421">
    <property type="entry name" value="FA58C"/>
</dbReference>
<dbReference type="SUPFAM" id="SSF49785">
    <property type="entry name" value="Galactose-binding domain-like"/>
    <property type="match status" value="1"/>
</dbReference>
<evidence type="ECO:0000256" key="1">
    <source>
        <dbReference type="ARBA" id="ARBA00023319"/>
    </source>
</evidence>
<protein>
    <submittedName>
        <fullName evidence="4">Uncharacterized protein</fullName>
    </submittedName>
</protein>
<dbReference type="SUPFAM" id="SSF56496">
    <property type="entry name" value="Fibrinogen C-terminal domain-like"/>
    <property type="match status" value="1"/>
</dbReference>
<reference evidence="4 5" key="1">
    <citation type="submission" date="2022-05" db="EMBL/GenBank/DDBJ databases">
        <authorList>
            <consortium name="Genoscope - CEA"/>
            <person name="William W."/>
        </authorList>
    </citation>
    <scope>NUCLEOTIDE SEQUENCE [LARGE SCALE GENOMIC DNA]</scope>
</reference>
<dbReference type="SUPFAM" id="SSF48726">
    <property type="entry name" value="Immunoglobulin"/>
    <property type="match status" value="2"/>
</dbReference>
<keyword evidence="1" id="KW-0393">Immunoglobulin domain</keyword>
<name>A0ABN8LE41_9CNID</name>
<dbReference type="InterPro" id="IPR007110">
    <property type="entry name" value="Ig-like_dom"/>
</dbReference>
<dbReference type="PANTHER" id="PTHR10075">
    <property type="entry name" value="BASIGIN RELATED"/>
    <property type="match status" value="1"/>
</dbReference>
<dbReference type="EMBL" id="CALNXI010000002">
    <property type="protein sequence ID" value="CAH3013758.1"/>
    <property type="molecule type" value="Genomic_DNA"/>
</dbReference>
<feature type="domain" description="Ig-like" evidence="3">
    <location>
        <begin position="49"/>
        <end position="133"/>
    </location>
</feature>
<dbReference type="PROSITE" id="PS50835">
    <property type="entry name" value="IG_LIKE"/>
    <property type="match status" value="2"/>
</dbReference>
<dbReference type="PROSITE" id="PS50022">
    <property type="entry name" value="FA58C_3"/>
    <property type="match status" value="1"/>
</dbReference>
<gene>
    <name evidence="4" type="ORF">PEVE_00013417</name>
</gene>
<dbReference type="PROSITE" id="PS01286">
    <property type="entry name" value="FA58C_2"/>
    <property type="match status" value="1"/>
</dbReference>
<evidence type="ECO:0000259" key="2">
    <source>
        <dbReference type="PROSITE" id="PS50022"/>
    </source>
</evidence>
<accession>A0ABN8LE41</accession>
<feature type="domain" description="F5/8 type C" evidence="2">
    <location>
        <begin position="1"/>
        <end position="45"/>
    </location>
</feature>
<dbReference type="InterPro" id="IPR003599">
    <property type="entry name" value="Ig_sub"/>
</dbReference>
<dbReference type="InterPro" id="IPR003598">
    <property type="entry name" value="Ig_sub2"/>
</dbReference>
<dbReference type="Proteomes" id="UP001159427">
    <property type="component" value="Unassembled WGS sequence"/>
</dbReference>
<feature type="non-terminal residue" evidence="4">
    <location>
        <position position="434"/>
    </location>
</feature>
<feature type="non-terminal residue" evidence="4">
    <location>
        <position position="1"/>
    </location>
</feature>
<dbReference type="Gene3D" id="2.60.40.10">
    <property type="entry name" value="Immunoglobulins"/>
    <property type="match status" value="2"/>
</dbReference>
<evidence type="ECO:0000313" key="5">
    <source>
        <dbReference type="Proteomes" id="UP001159427"/>
    </source>
</evidence>
<organism evidence="4 5">
    <name type="scientific">Porites evermanni</name>
    <dbReference type="NCBI Taxonomy" id="104178"/>
    <lineage>
        <taxon>Eukaryota</taxon>
        <taxon>Metazoa</taxon>
        <taxon>Cnidaria</taxon>
        <taxon>Anthozoa</taxon>
        <taxon>Hexacorallia</taxon>
        <taxon>Scleractinia</taxon>
        <taxon>Fungiina</taxon>
        <taxon>Poritidae</taxon>
        <taxon>Porites</taxon>
    </lineage>
</organism>